<protein>
    <submittedName>
        <fullName evidence="1">Profilin</fullName>
    </submittedName>
</protein>
<reference evidence="1 2" key="1">
    <citation type="submission" date="2013-02" db="EMBL/GenBank/DDBJ databases">
        <title>The Genome Annotation of Plasmodium falciparum NF135/5.C10.</title>
        <authorList>
            <consortium name="The Broad Institute Genome Sequencing Platform"/>
            <consortium name="The Broad Institute Genome Sequencing Center for Infectious Disease"/>
            <person name="Neafsey D."/>
            <person name="Hoffman S."/>
            <person name="Volkman S."/>
            <person name="Rosenthal P."/>
            <person name="Walker B."/>
            <person name="Young S.K."/>
            <person name="Zeng Q."/>
            <person name="Gargeya S."/>
            <person name="Fitzgerald M."/>
            <person name="Haas B."/>
            <person name="Abouelleil A."/>
            <person name="Allen A.W."/>
            <person name="Alvarado L."/>
            <person name="Arachchi H.M."/>
            <person name="Berlin A.M."/>
            <person name="Chapman S.B."/>
            <person name="Gainer-Dewar J."/>
            <person name="Goldberg J."/>
            <person name="Griggs A."/>
            <person name="Gujja S."/>
            <person name="Hansen M."/>
            <person name="Howarth C."/>
            <person name="Imamovic A."/>
            <person name="Ireland A."/>
            <person name="Larimer J."/>
            <person name="McCowan C."/>
            <person name="Murphy C."/>
            <person name="Pearson M."/>
            <person name="Poon T.W."/>
            <person name="Priest M."/>
            <person name="Roberts A."/>
            <person name="Saif S."/>
            <person name="Shea T."/>
            <person name="Sisk P."/>
            <person name="Sykes S."/>
            <person name="Wortman J."/>
            <person name="Nusbaum C."/>
            <person name="Birren B."/>
        </authorList>
    </citation>
    <scope>NUCLEOTIDE SEQUENCE [LARGE SCALE GENOMIC DNA]</scope>
    <source>
        <strain evidence="1 2">NF135/5.C10</strain>
    </source>
</reference>
<dbReference type="EMBL" id="KI926046">
    <property type="protein sequence ID" value="ETW42863.1"/>
    <property type="molecule type" value="Genomic_DNA"/>
</dbReference>
<gene>
    <name evidence="1" type="ORF">PFNF135_02757</name>
</gene>
<accession>W4IGL5</accession>
<organism evidence="1 2">
    <name type="scientific">Plasmodium falciparum NF135/5.C10</name>
    <dbReference type="NCBI Taxonomy" id="1036726"/>
    <lineage>
        <taxon>Eukaryota</taxon>
        <taxon>Sar</taxon>
        <taxon>Alveolata</taxon>
        <taxon>Apicomplexa</taxon>
        <taxon>Aconoidasida</taxon>
        <taxon>Haemosporida</taxon>
        <taxon>Plasmodiidae</taxon>
        <taxon>Plasmodium</taxon>
        <taxon>Plasmodium (Laverania)</taxon>
    </lineage>
</organism>
<evidence type="ECO:0000313" key="1">
    <source>
        <dbReference type="EMBL" id="ETW42863.1"/>
    </source>
</evidence>
<dbReference type="OrthoDB" id="421374at2759"/>
<dbReference type="SUPFAM" id="SSF55770">
    <property type="entry name" value="Profilin (actin-binding protein)"/>
    <property type="match status" value="1"/>
</dbReference>
<name>W4IGL5_PLAFA</name>
<reference evidence="1 2" key="2">
    <citation type="submission" date="2013-02" db="EMBL/GenBank/DDBJ databases">
        <title>The Genome Sequence of Plasmodium falciparum NF135/5.C10.</title>
        <authorList>
            <consortium name="The Broad Institute Genome Sequencing Platform"/>
            <consortium name="The Broad Institute Genome Sequencing Center for Infectious Disease"/>
            <person name="Neafsey D."/>
            <person name="Cheeseman I."/>
            <person name="Volkman S."/>
            <person name="Adams J."/>
            <person name="Walker B."/>
            <person name="Young S.K."/>
            <person name="Zeng Q."/>
            <person name="Gargeya S."/>
            <person name="Fitzgerald M."/>
            <person name="Haas B."/>
            <person name="Abouelleil A."/>
            <person name="Alvarado L."/>
            <person name="Arachchi H.M."/>
            <person name="Berlin A.M."/>
            <person name="Chapman S.B."/>
            <person name="Dewar J."/>
            <person name="Goldberg J."/>
            <person name="Griggs A."/>
            <person name="Gujja S."/>
            <person name="Hansen M."/>
            <person name="Howarth C."/>
            <person name="Imamovic A."/>
            <person name="Larimer J."/>
            <person name="McCowan C."/>
            <person name="Murphy C."/>
            <person name="Neiman D."/>
            <person name="Pearson M."/>
            <person name="Priest M."/>
            <person name="Roberts A."/>
            <person name="Saif S."/>
            <person name="Shea T."/>
            <person name="Sisk P."/>
            <person name="Sykes S."/>
            <person name="Wortman J."/>
            <person name="Nusbaum C."/>
            <person name="Birren B."/>
        </authorList>
    </citation>
    <scope>NUCLEOTIDE SEQUENCE [LARGE SCALE GENOMIC DNA]</scope>
    <source>
        <strain evidence="1 2">NF135/5.C10</strain>
    </source>
</reference>
<dbReference type="AlphaFoldDB" id="W4IGL5"/>
<proteinExistence type="predicted"/>
<sequence length="76" mass="8687">MAEEYSWDSYLNDRLLATNQVSGAGLASEEDGVVYACVAQGEESDPNFDIKKKKIKNKKIKNKKKMRHKIKKIDIK</sequence>
<dbReference type="InterPro" id="IPR036140">
    <property type="entry name" value="PFN_sf"/>
</dbReference>
<evidence type="ECO:0000313" key="2">
    <source>
        <dbReference type="Proteomes" id="UP000019114"/>
    </source>
</evidence>
<dbReference type="Gene3D" id="3.30.450.30">
    <property type="entry name" value="Dynein light chain 2a, cytoplasmic"/>
    <property type="match status" value="1"/>
</dbReference>
<dbReference type="Proteomes" id="UP000019114">
    <property type="component" value="Unassembled WGS sequence"/>
</dbReference>